<dbReference type="PANTHER" id="PTHR13393:SF0">
    <property type="entry name" value="RNA N6-ADENOSINE-METHYLTRANSFERASE METTL16"/>
    <property type="match status" value="1"/>
</dbReference>
<keyword evidence="4" id="KW-1185">Reference proteome</keyword>
<dbReference type="Proteomes" id="UP000275385">
    <property type="component" value="Unassembled WGS sequence"/>
</dbReference>
<dbReference type="STRING" id="177199.A0A420YHC4"/>
<dbReference type="OrthoDB" id="514248at2759"/>
<keyword evidence="2" id="KW-0808">Transferase</keyword>
<evidence type="ECO:0000256" key="2">
    <source>
        <dbReference type="ARBA" id="ARBA00022679"/>
    </source>
</evidence>
<accession>A0A420YHC4</accession>
<protein>
    <recommendedName>
        <fullName evidence="5">U6 small nuclear RNA (adenine-(43)-N(6))-methyltransferase</fullName>
    </recommendedName>
</protein>
<evidence type="ECO:0000313" key="4">
    <source>
        <dbReference type="Proteomes" id="UP000275385"/>
    </source>
</evidence>
<dbReference type="GO" id="GO:0008168">
    <property type="term" value="F:methyltransferase activity"/>
    <property type="evidence" value="ECO:0007669"/>
    <property type="project" value="UniProtKB-KW"/>
</dbReference>
<evidence type="ECO:0000313" key="3">
    <source>
        <dbReference type="EMBL" id="RKU47263.1"/>
    </source>
</evidence>
<evidence type="ECO:0000256" key="1">
    <source>
        <dbReference type="ARBA" id="ARBA00022603"/>
    </source>
</evidence>
<sequence length="465" mass="52672">MADSKKRKAPDEEAAVTPRKIVHRDFPGSDLSGVKDNFYRELYNKEVDFRSLAKQDADFAAIIKSNGQLDFTDPKAVMQLTKTLLKLDFGLKLELPDDRLCPPVPNRHNYILWLKSLLDSTSYSPFTRKVTGIDIGTGASCIYPLIGVTQRPSWYFIGTDIDAKSLVYARRNVELNGLQDRIRIVAKNRDDAHLLPLDDVDLDKVDFVMCNPPFYTSDEDMVNSAEKKARPPNSVCTGAPVEMVCEGGEVTFTTRLLEDSLHFRERVQWYTTMFGKLTSLQEFVGKLREKGIDNYAVTEFVQGNKTKRWAVGWSFGSMRPSDEAARGVKGALWKGLLPPVVEVEIGKANLKDGVRPLEERLSVVVGGLELMEWNWDKEKLRGVGRARENVWSRAWRRRKMREEKEGKANGAEDVKSDGECEFGFLVSARVSNTEATINLRWLEGHDNGLFESFAGWLKTQMKSFL</sequence>
<dbReference type="AlphaFoldDB" id="A0A420YHC4"/>
<dbReference type="CDD" id="cd02440">
    <property type="entry name" value="AdoMet_MTases"/>
    <property type="match status" value="1"/>
</dbReference>
<dbReference type="Pfam" id="PF05971">
    <property type="entry name" value="Methyltransf_10"/>
    <property type="match status" value="1"/>
</dbReference>
<organism evidence="3 4">
    <name type="scientific">Coniochaeta pulveracea</name>
    <dbReference type="NCBI Taxonomy" id="177199"/>
    <lineage>
        <taxon>Eukaryota</taxon>
        <taxon>Fungi</taxon>
        <taxon>Dikarya</taxon>
        <taxon>Ascomycota</taxon>
        <taxon>Pezizomycotina</taxon>
        <taxon>Sordariomycetes</taxon>
        <taxon>Sordariomycetidae</taxon>
        <taxon>Coniochaetales</taxon>
        <taxon>Coniochaetaceae</taxon>
        <taxon>Coniochaeta</taxon>
    </lineage>
</organism>
<comment type="caution">
    <text evidence="3">The sequence shown here is derived from an EMBL/GenBank/DDBJ whole genome shotgun (WGS) entry which is preliminary data.</text>
</comment>
<dbReference type="InterPro" id="IPR010286">
    <property type="entry name" value="METTL16/RlmF"/>
</dbReference>
<dbReference type="Gene3D" id="3.40.50.150">
    <property type="entry name" value="Vaccinia Virus protein VP39"/>
    <property type="match status" value="1"/>
</dbReference>
<dbReference type="SUPFAM" id="SSF53335">
    <property type="entry name" value="S-adenosyl-L-methionine-dependent methyltransferases"/>
    <property type="match status" value="1"/>
</dbReference>
<proteinExistence type="predicted"/>
<dbReference type="GO" id="GO:0005634">
    <property type="term" value="C:nucleus"/>
    <property type="evidence" value="ECO:0007669"/>
    <property type="project" value="TreeGrafter"/>
</dbReference>
<keyword evidence="1" id="KW-0489">Methyltransferase</keyword>
<dbReference type="InterPro" id="IPR029063">
    <property type="entry name" value="SAM-dependent_MTases_sf"/>
</dbReference>
<dbReference type="PANTHER" id="PTHR13393">
    <property type="entry name" value="SAM-DEPENDENT METHYLTRANSFERASE"/>
    <property type="match status" value="1"/>
</dbReference>
<gene>
    <name evidence="3" type="ORF">DL546_008972</name>
</gene>
<name>A0A420YHC4_9PEZI</name>
<evidence type="ECO:0008006" key="5">
    <source>
        <dbReference type="Google" id="ProtNLM"/>
    </source>
</evidence>
<reference evidence="3 4" key="1">
    <citation type="submission" date="2018-08" db="EMBL/GenBank/DDBJ databases">
        <title>Draft genome of the lignicolous fungus Coniochaeta pulveracea.</title>
        <authorList>
            <person name="Borstlap C.J."/>
            <person name="De Witt R.N."/>
            <person name="Botha A."/>
            <person name="Volschenk H."/>
        </authorList>
    </citation>
    <scope>NUCLEOTIDE SEQUENCE [LARGE SCALE GENOMIC DNA]</scope>
    <source>
        <strain evidence="3 4">CAB683</strain>
    </source>
</reference>
<dbReference type="GO" id="GO:0070475">
    <property type="term" value="P:rRNA base methylation"/>
    <property type="evidence" value="ECO:0007669"/>
    <property type="project" value="TreeGrafter"/>
</dbReference>
<dbReference type="EMBL" id="QVQW01000010">
    <property type="protein sequence ID" value="RKU47263.1"/>
    <property type="molecule type" value="Genomic_DNA"/>
</dbReference>